<feature type="domain" description="DUF8040" evidence="1">
    <location>
        <begin position="1"/>
        <end position="70"/>
    </location>
</feature>
<dbReference type="STRING" id="3821.A0A151S0M3"/>
<dbReference type="PANTHER" id="PTHR22930:SF268">
    <property type="entry name" value="NUCLEASE HARBI1"/>
    <property type="match status" value="1"/>
</dbReference>
<proteinExistence type="predicted"/>
<dbReference type="Gramene" id="C.cajan_29430.t">
    <property type="protein sequence ID" value="C.cajan_29430.t.cds1"/>
    <property type="gene ID" value="C.cajan_29430"/>
</dbReference>
<accession>A0A151S0M3</accession>
<dbReference type="InterPro" id="IPR058353">
    <property type="entry name" value="DUF8040"/>
</dbReference>
<evidence type="ECO:0000313" key="2">
    <source>
        <dbReference type="EMBL" id="KYP48363.1"/>
    </source>
</evidence>
<dbReference type="InterPro" id="IPR045249">
    <property type="entry name" value="HARBI1-like"/>
</dbReference>
<dbReference type="Proteomes" id="UP000075243">
    <property type="component" value="Unassembled WGS sequence"/>
</dbReference>
<dbReference type="Pfam" id="PF26138">
    <property type="entry name" value="DUF8040"/>
    <property type="match status" value="1"/>
</dbReference>
<dbReference type="OMA" id="HHIDVFE"/>
<dbReference type="EMBL" id="KQ483502">
    <property type="protein sequence ID" value="KYP48363.1"/>
    <property type="molecule type" value="Genomic_DNA"/>
</dbReference>
<dbReference type="PANTHER" id="PTHR22930">
    <property type="match status" value="1"/>
</dbReference>
<keyword evidence="3" id="KW-1185">Reference proteome</keyword>
<organism evidence="2 3">
    <name type="scientific">Cajanus cajan</name>
    <name type="common">Pigeon pea</name>
    <name type="synonym">Cajanus indicus</name>
    <dbReference type="NCBI Taxonomy" id="3821"/>
    <lineage>
        <taxon>Eukaryota</taxon>
        <taxon>Viridiplantae</taxon>
        <taxon>Streptophyta</taxon>
        <taxon>Embryophyta</taxon>
        <taxon>Tracheophyta</taxon>
        <taxon>Spermatophyta</taxon>
        <taxon>Magnoliopsida</taxon>
        <taxon>eudicotyledons</taxon>
        <taxon>Gunneridae</taxon>
        <taxon>Pentapetalae</taxon>
        <taxon>rosids</taxon>
        <taxon>fabids</taxon>
        <taxon>Fabales</taxon>
        <taxon>Fabaceae</taxon>
        <taxon>Papilionoideae</taxon>
        <taxon>50 kb inversion clade</taxon>
        <taxon>NPAAA clade</taxon>
        <taxon>indigoferoid/millettioid clade</taxon>
        <taxon>Phaseoleae</taxon>
        <taxon>Cajanus</taxon>
    </lineage>
</organism>
<gene>
    <name evidence="2" type="ORF">KK1_029975</name>
</gene>
<sequence length="117" mass="13531">MGPATFINLCERVRATGLVKDALRSTVEEQVAKFLHIIGHNVKNRSVSFFFHRSGETVSRHFHNVLNAVIMLEGEMLVQPSDSNVHPYILNNSRFYPYFKVIQCQTKVLHHIDVFEY</sequence>
<protein>
    <recommendedName>
        <fullName evidence="1">DUF8040 domain-containing protein</fullName>
    </recommendedName>
</protein>
<evidence type="ECO:0000313" key="3">
    <source>
        <dbReference type="Proteomes" id="UP000075243"/>
    </source>
</evidence>
<dbReference type="AlphaFoldDB" id="A0A151S0M3"/>
<reference evidence="2" key="1">
    <citation type="journal article" date="2012" name="Nat. Biotechnol.">
        <title>Draft genome sequence of pigeonpea (Cajanus cajan), an orphan legume crop of resource-poor farmers.</title>
        <authorList>
            <person name="Varshney R.K."/>
            <person name="Chen W."/>
            <person name="Li Y."/>
            <person name="Bharti A.K."/>
            <person name="Saxena R.K."/>
            <person name="Schlueter J.A."/>
            <person name="Donoghue M.T."/>
            <person name="Azam S."/>
            <person name="Fan G."/>
            <person name="Whaley A.M."/>
            <person name="Farmer A.D."/>
            <person name="Sheridan J."/>
            <person name="Iwata A."/>
            <person name="Tuteja R."/>
            <person name="Penmetsa R.V."/>
            <person name="Wu W."/>
            <person name="Upadhyaya H.D."/>
            <person name="Yang S.P."/>
            <person name="Shah T."/>
            <person name="Saxena K.B."/>
            <person name="Michael T."/>
            <person name="McCombie W.R."/>
            <person name="Yang B."/>
            <person name="Zhang G."/>
            <person name="Yang H."/>
            <person name="Wang J."/>
            <person name="Spillane C."/>
            <person name="Cook D.R."/>
            <person name="May G.D."/>
            <person name="Xu X."/>
            <person name="Jackson S.A."/>
        </authorList>
    </citation>
    <scope>NUCLEOTIDE SEQUENCE [LARGE SCALE GENOMIC DNA]</scope>
</reference>
<evidence type="ECO:0000259" key="1">
    <source>
        <dbReference type="Pfam" id="PF26138"/>
    </source>
</evidence>
<name>A0A151S0M3_CAJCA</name>